<dbReference type="Proteomes" id="UP001652660">
    <property type="component" value="Chromosome 2c"/>
</dbReference>
<feature type="compositionally biased region" description="Polar residues" evidence="1">
    <location>
        <begin position="559"/>
        <end position="570"/>
    </location>
</feature>
<feature type="region of interest" description="Disordered" evidence="1">
    <location>
        <begin position="402"/>
        <end position="440"/>
    </location>
</feature>
<feature type="transmembrane region" description="Helical" evidence="2">
    <location>
        <begin position="875"/>
        <end position="895"/>
    </location>
</feature>
<keyword evidence="2" id="KW-0472">Membrane</keyword>
<dbReference type="InterPro" id="IPR052843">
    <property type="entry name" value="ER_body_metal_sequester"/>
</dbReference>
<evidence type="ECO:0000313" key="3">
    <source>
        <dbReference type="Proteomes" id="UP001652660"/>
    </source>
</evidence>
<feature type="region of interest" description="Disordered" evidence="1">
    <location>
        <begin position="597"/>
        <end position="645"/>
    </location>
</feature>
<keyword evidence="3" id="KW-1185">Reference proteome</keyword>
<evidence type="ECO:0000256" key="1">
    <source>
        <dbReference type="SAM" id="MobiDB-lite"/>
    </source>
</evidence>
<reference evidence="4" key="1">
    <citation type="submission" date="2025-08" db="UniProtKB">
        <authorList>
            <consortium name="RefSeq"/>
        </authorList>
    </citation>
    <scope>IDENTIFICATION</scope>
    <source>
        <tissue evidence="4">Leaves</tissue>
    </source>
</reference>
<keyword evidence="2" id="KW-1133">Transmembrane helix</keyword>
<feature type="compositionally biased region" description="Basic and acidic residues" evidence="1">
    <location>
        <begin position="1"/>
        <end position="10"/>
    </location>
</feature>
<feature type="compositionally biased region" description="Polar residues" evidence="1">
    <location>
        <begin position="328"/>
        <end position="345"/>
    </location>
</feature>
<feature type="transmembrane region" description="Helical" evidence="2">
    <location>
        <begin position="838"/>
        <end position="863"/>
    </location>
</feature>
<feature type="transmembrane region" description="Helical" evidence="2">
    <location>
        <begin position="795"/>
        <end position="817"/>
    </location>
</feature>
<feature type="transmembrane region" description="Helical" evidence="2">
    <location>
        <begin position="907"/>
        <end position="928"/>
    </location>
</feature>
<accession>A0ABM4WBS1</accession>
<feature type="region of interest" description="Disordered" evidence="1">
    <location>
        <begin position="328"/>
        <end position="362"/>
    </location>
</feature>
<feature type="compositionally biased region" description="Polar residues" evidence="1">
    <location>
        <begin position="410"/>
        <end position="420"/>
    </location>
</feature>
<dbReference type="RefSeq" id="XP_071929238.1">
    <property type="nucleotide sequence ID" value="XM_072073137.1"/>
</dbReference>
<dbReference type="GeneID" id="113724800"/>
<feature type="compositionally biased region" description="Low complexity" evidence="1">
    <location>
        <begin position="31"/>
        <end position="57"/>
    </location>
</feature>
<keyword evidence="2" id="KW-0812">Transmembrane</keyword>
<feature type="region of interest" description="Disordered" evidence="1">
    <location>
        <begin position="546"/>
        <end position="570"/>
    </location>
</feature>
<feature type="compositionally biased region" description="Polar residues" evidence="1">
    <location>
        <begin position="629"/>
        <end position="641"/>
    </location>
</feature>
<evidence type="ECO:0000256" key="2">
    <source>
        <dbReference type="SAM" id="Phobius"/>
    </source>
</evidence>
<protein>
    <submittedName>
        <fullName evidence="4">Membrane protein of ER body-like protein isoform X3</fullName>
    </submittedName>
</protein>
<name>A0ABM4WBS1_COFAR</name>
<sequence length="960" mass="104738">MAEEEAQKWEQEEELEQVEELSSLKLRRPSTTRTTSTGAYQDASATASTATCTSTTSQLDGNGNCIIEPPSNSVTENEVDLDGSVLDRDKREGPDKIAALFDSVFHNHARITDAHSRSEPCVYYDKDGGLWKCRFCSWTYGTAHLSVDLIQKLKGPLYELMIHKTINQREPCFTFELEGSRSNSTFCGDDVEGNTGVRIYETREGNSGAQKSCDSVIDCRVEGNKKDSSNLTSLQHSPVLYDDCSETYKSQEIQEIENDDIDLINGSGLDVTELDVERVLEKQNTHDLYCPNCNSCITRRVILRKRKRQARITSEDVRRKKLETEVESSLTHCSGQGQQATSIEVHTTEENPLDDTSQAAEKYERERETDIFRCLSCFSFFIPTGNGFKLFKIFGDKAEKKPVKDEQKLTSKSGISSTFASDRERTSEPGNVSRSEALTTNSSTSLLASHGNGQDGQSFSMLKDLSTNHGKSIYRSPVAESEEDGDKISPSSKEEILINGKEVLNAGDNCNNTIKNRGDAAKGHFESATGSQPNTLNNSVNSVAYHQSDSSRGHFEAATGSQPNTSNNSIHSVAYHQSDSSKAPIDNVPVTNGESLIIEKGPVPGNQPDGLKLLISSPGGSPASEKSRVGQNPDLSTQNNGADGAYLNENSPQTICNNKEETHFGKLFKINKDPAVLSVKGISLNQDIPATIAKDLRKVAAELNSGKDTVIVVESEAISTVASQRQQDLTISEETVTSANLTTNISVTESTGADVRQAYEIEIIKSIVYGGLVESITSLGVVSSAAGGDATTLNILALTLANVIGGLVLIGHNLWDLKKEQVTEQMDRYKELLGSRENFLLHTIVVTLSFVVFGLIPPIVYGFSFLKSGNRELKLLAAAAASLLCILVLATGKEYVRRPPKSYVKTIAYYILLGFMASGISYAVGQLIKSLLEKLHFQSNSPVFQGLSKMMPTAAEWASY</sequence>
<gene>
    <name evidence="4" type="primary">LOC113724800</name>
</gene>
<organism evidence="3 4">
    <name type="scientific">Coffea arabica</name>
    <name type="common">Arabian coffee</name>
    <dbReference type="NCBI Taxonomy" id="13443"/>
    <lineage>
        <taxon>Eukaryota</taxon>
        <taxon>Viridiplantae</taxon>
        <taxon>Streptophyta</taxon>
        <taxon>Embryophyta</taxon>
        <taxon>Tracheophyta</taxon>
        <taxon>Spermatophyta</taxon>
        <taxon>Magnoliopsida</taxon>
        <taxon>eudicotyledons</taxon>
        <taxon>Gunneridae</taxon>
        <taxon>Pentapetalae</taxon>
        <taxon>asterids</taxon>
        <taxon>lamiids</taxon>
        <taxon>Gentianales</taxon>
        <taxon>Rubiaceae</taxon>
        <taxon>Ixoroideae</taxon>
        <taxon>Gardenieae complex</taxon>
        <taxon>Bertiereae - Coffeeae clade</taxon>
        <taxon>Coffeeae</taxon>
        <taxon>Coffea</taxon>
    </lineage>
</organism>
<feature type="region of interest" description="Disordered" evidence="1">
    <location>
        <begin position="473"/>
        <end position="493"/>
    </location>
</feature>
<dbReference type="PANTHER" id="PTHR38937:SF2">
    <property type="entry name" value="MEMBRANE PROTEIN OF ER BODY-LIKE PROTEIN ISOFORM X1"/>
    <property type="match status" value="1"/>
</dbReference>
<feature type="compositionally biased region" description="Polar residues" evidence="1">
    <location>
        <begin position="428"/>
        <end position="437"/>
    </location>
</feature>
<feature type="region of interest" description="Disordered" evidence="1">
    <location>
        <begin position="1"/>
        <end position="77"/>
    </location>
</feature>
<proteinExistence type="predicted"/>
<evidence type="ECO:0000313" key="4">
    <source>
        <dbReference type="RefSeq" id="XP_071929238.1"/>
    </source>
</evidence>
<dbReference type="PANTHER" id="PTHR38937">
    <property type="entry name" value="MEMBRANE PROTEIN OF ER BODY-LIKE PROTEIN"/>
    <property type="match status" value="1"/>
</dbReference>